<dbReference type="Proteomes" id="UP001498398">
    <property type="component" value="Unassembled WGS sequence"/>
</dbReference>
<feature type="chain" id="PRO_5047324734" description="Mid2 domain-containing protein" evidence="3">
    <location>
        <begin position="25"/>
        <end position="264"/>
    </location>
</feature>
<proteinExistence type="predicted"/>
<feature type="transmembrane region" description="Helical" evidence="2">
    <location>
        <begin position="203"/>
        <end position="228"/>
    </location>
</feature>
<feature type="compositionally biased region" description="Low complexity" evidence="1">
    <location>
        <begin position="131"/>
        <end position="144"/>
    </location>
</feature>
<keyword evidence="2" id="KW-0472">Membrane</keyword>
<sequence length="264" mass="28100">MPVKSNFLSFSSLFKFLFFSSLHPNLFVIGIQFLNNEQFACPGTFSLRWDGDNAPYTVAIQRNSLVPKSTVNGGVGTGTKNNSNNTSFDFDLPGAGLDRFKSTVIDNTGSGATFALQILNSTDVNCGGSGVSTSTSENSSSPGTQTQTQLSTIATDHGSNSARPSSSSTSTSVDSTSTQANNNSNDDDNSDNNGSKNQKSKPIGAVVGGTLGGIALLVFSCFVLVCYLKRRHSRGPDSDIRRVDPFYGQGIFRESHLSFKFLLI</sequence>
<keyword evidence="2" id="KW-0812">Transmembrane</keyword>
<feature type="compositionally biased region" description="Polar residues" evidence="1">
    <location>
        <begin position="145"/>
        <end position="158"/>
    </location>
</feature>
<organism evidence="4 5">
    <name type="scientific">Marasmiellus scandens</name>
    <dbReference type="NCBI Taxonomy" id="2682957"/>
    <lineage>
        <taxon>Eukaryota</taxon>
        <taxon>Fungi</taxon>
        <taxon>Dikarya</taxon>
        <taxon>Basidiomycota</taxon>
        <taxon>Agaricomycotina</taxon>
        <taxon>Agaricomycetes</taxon>
        <taxon>Agaricomycetidae</taxon>
        <taxon>Agaricales</taxon>
        <taxon>Marasmiineae</taxon>
        <taxon>Omphalotaceae</taxon>
        <taxon>Marasmiellus</taxon>
    </lineage>
</organism>
<comment type="caution">
    <text evidence="4">The sequence shown here is derived from an EMBL/GenBank/DDBJ whole genome shotgun (WGS) entry which is preliminary data.</text>
</comment>
<feature type="region of interest" description="Disordered" evidence="1">
    <location>
        <begin position="128"/>
        <end position="201"/>
    </location>
</feature>
<accession>A0ABR1ISS5</accession>
<evidence type="ECO:0000256" key="2">
    <source>
        <dbReference type="SAM" id="Phobius"/>
    </source>
</evidence>
<feature type="signal peptide" evidence="3">
    <location>
        <begin position="1"/>
        <end position="24"/>
    </location>
</feature>
<evidence type="ECO:0000313" key="5">
    <source>
        <dbReference type="Proteomes" id="UP001498398"/>
    </source>
</evidence>
<name>A0ABR1ISS5_9AGAR</name>
<evidence type="ECO:0000256" key="3">
    <source>
        <dbReference type="SAM" id="SignalP"/>
    </source>
</evidence>
<evidence type="ECO:0008006" key="6">
    <source>
        <dbReference type="Google" id="ProtNLM"/>
    </source>
</evidence>
<feature type="compositionally biased region" description="Low complexity" evidence="1">
    <location>
        <begin position="159"/>
        <end position="184"/>
    </location>
</feature>
<evidence type="ECO:0000313" key="4">
    <source>
        <dbReference type="EMBL" id="KAK7439055.1"/>
    </source>
</evidence>
<dbReference type="EMBL" id="JBANRG010000075">
    <property type="protein sequence ID" value="KAK7439055.1"/>
    <property type="molecule type" value="Genomic_DNA"/>
</dbReference>
<keyword evidence="3" id="KW-0732">Signal</keyword>
<gene>
    <name evidence="4" type="ORF">VKT23_017761</name>
</gene>
<keyword evidence="5" id="KW-1185">Reference proteome</keyword>
<keyword evidence="2" id="KW-1133">Transmembrane helix</keyword>
<protein>
    <recommendedName>
        <fullName evidence="6">Mid2 domain-containing protein</fullName>
    </recommendedName>
</protein>
<reference evidence="4 5" key="1">
    <citation type="submission" date="2024-01" db="EMBL/GenBank/DDBJ databases">
        <title>A draft genome for the cacao thread blight pathogen Marasmiellus scandens.</title>
        <authorList>
            <person name="Baruah I.K."/>
            <person name="Leung J."/>
            <person name="Bukari Y."/>
            <person name="Amoako-Attah I."/>
            <person name="Meinhardt L.W."/>
            <person name="Bailey B.A."/>
            <person name="Cohen S.P."/>
        </authorList>
    </citation>
    <scope>NUCLEOTIDE SEQUENCE [LARGE SCALE GENOMIC DNA]</scope>
    <source>
        <strain evidence="4 5">GH-19</strain>
    </source>
</reference>
<evidence type="ECO:0000256" key="1">
    <source>
        <dbReference type="SAM" id="MobiDB-lite"/>
    </source>
</evidence>
<feature type="compositionally biased region" description="Low complexity" evidence="1">
    <location>
        <begin position="191"/>
        <end position="201"/>
    </location>
</feature>